<dbReference type="STRING" id="652787.SAMN05216490_3356"/>
<evidence type="ECO:0000256" key="1">
    <source>
        <dbReference type="SAM" id="SignalP"/>
    </source>
</evidence>
<evidence type="ECO:0000313" key="2">
    <source>
        <dbReference type="EMBL" id="SDT40293.1"/>
    </source>
</evidence>
<protein>
    <submittedName>
        <fullName evidence="2">Uncharacterized protein</fullName>
    </submittedName>
</protein>
<evidence type="ECO:0000313" key="3">
    <source>
        <dbReference type="Proteomes" id="UP000199679"/>
    </source>
</evidence>
<sequence>MKINALLFCLFLSISAFAQNKDSIKVDSAKKAIAAADQSIIVDGKEYKGDIKSIDPKNIVNVSIVKNSTIIVTKPYATAAYQKKFSAISNSYKRYLEKKQTDTNLQYVLNNTMMNQDRKSTIQEFYQLSPANIKNISFKRDSHFTTDATVIITTKEDN</sequence>
<feature type="signal peptide" evidence="1">
    <location>
        <begin position="1"/>
        <end position="18"/>
    </location>
</feature>
<accession>A0A1H2A341</accession>
<organism evidence="2 3">
    <name type="scientific">Mucilaginibacter mallensis</name>
    <dbReference type="NCBI Taxonomy" id="652787"/>
    <lineage>
        <taxon>Bacteria</taxon>
        <taxon>Pseudomonadati</taxon>
        <taxon>Bacteroidota</taxon>
        <taxon>Sphingobacteriia</taxon>
        <taxon>Sphingobacteriales</taxon>
        <taxon>Sphingobacteriaceae</taxon>
        <taxon>Mucilaginibacter</taxon>
    </lineage>
</organism>
<feature type="chain" id="PRO_5009268385" evidence="1">
    <location>
        <begin position="19"/>
        <end position="158"/>
    </location>
</feature>
<name>A0A1H2A341_MUCMA</name>
<proteinExistence type="predicted"/>
<dbReference type="Proteomes" id="UP000199679">
    <property type="component" value="Chromosome I"/>
</dbReference>
<gene>
    <name evidence="2" type="ORF">SAMN05216490_3356</name>
</gene>
<reference evidence="2 3" key="1">
    <citation type="submission" date="2016-10" db="EMBL/GenBank/DDBJ databases">
        <authorList>
            <person name="de Groot N.N."/>
        </authorList>
    </citation>
    <scope>NUCLEOTIDE SEQUENCE [LARGE SCALE GENOMIC DNA]</scope>
    <source>
        <strain evidence="2 3">MP1X4</strain>
    </source>
</reference>
<dbReference type="EMBL" id="LT629740">
    <property type="protein sequence ID" value="SDT40293.1"/>
    <property type="molecule type" value="Genomic_DNA"/>
</dbReference>
<keyword evidence="3" id="KW-1185">Reference proteome</keyword>
<dbReference type="AlphaFoldDB" id="A0A1H2A341"/>
<keyword evidence="1" id="KW-0732">Signal</keyword>